<dbReference type="InterPro" id="IPR011006">
    <property type="entry name" value="CheY-like_superfamily"/>
</dbReference>
<reference evidence="4 5" key="1">
    <citation type="submission" date="2016-11" db="EMBL/GenBank/DDBJ databases">
        <authorList>
            <person name="Jaros S."/>
            <person name="Januszkiewicz K."/>
            <person name="Wedrychowicz H."/>
        </authorList>
    </citation>
    <scope>NUCLEOTIDE SEQUENCE [LARGE SCALE GENOMIC DNA]</scope>
    <source>
        <strain evidence="4 5">DSM 9705</strain>
    </source>
</reference>
<evidence type="ECO:0000259" key="3">
    <source>
        <dbReference type="PROSITE" id="PS50110"/>
    </source>
</evidence>
<sequence length="445" mass="49592">MRESQQTVLALLRAGTAYHNSTLSIDWGDRQGLLHLRDGTIVAAEAEPLSGNGAALEIVRWQGFSLSEIDAEPVIKKNVTLSLEEIEHLFERYSIGGSPVSSFDDLATLDRAVLLIHQFRYSEAGKLLAELLKHNRFNYLGWLWYSRLLKNLDSIKKALSEAQKWGDHDPTVWLEVKKTGFGLANSDGGEIKRCFYCWTPLNVNESRCCYCRALQSIGKKLPATDLKKSELINGINRYISAFKEERENGKIGYALALGFFNLAHYQKSYKYLKYINSLAPGKALFRKSLEMLLPFWPTVQQPSIPPASQPIPAPSPAVQRTVVRGEGPLILVVEDSPTARKVINVVLKREGFGVVEAGSGEEAIAAAETINPSLILLDVMLPDTTGFDLLPRLRDFAHLVEIPVIMLTGRKGSMDKMKGLMAGSTEYLTKPFDPQKLTNAIRKYI</sequence>
<evidence type="ECO:0000313" key="4">
    <source>
        <dbReference type="EMBL" id="SHH74712.1"/>
    </source>
</evidence>
<keyword evidence="1 2" id="KW-0597">Phosphoprotein</keyword>
<dbReference type="STRING" id="1121409.SAMN02745124_01699"/>
<dbReference type="PANTHER" id="PTHR44591:SF3">
    <property type="entry name" value="RESPONSE REGULATORY DOMAIN-CONTAINING PROTEIN"/>
    <property type="match status" value="1"/>
</dbReference>
<feature type="domain" description="Response regulatory" evidence="3">
    <location>
        <begin position="329"/>
        <end position="445"/>
    </location>
</feature>
<dbReference type="PANTHER" id="PTHR44591">
    <property type="entry name" value="STRESS RESPONSE REGULATOR PROTEIN 1"/>
    <property type="match status" value="1"/>
</dbReference>
<dbReference type="Pfam" id="PF00072">
    <property type="entry name" value="Response_reg"/>
    <property type="match status" value="1"/>
</dbReference>
<dbReference type="OrthoDB" id="5487947at2"/>
<dbReference type="SUPFAM" id="SSF52172">
    <property type="entry name" value="CheY-like"/>
    <property type="match status" value="1"/>
</dbReference>
<protein>
    <submittedName>
        <fullName evidence="4">Twitching motility two-component system response regulator PilG</fullName>
    </submittedName>
</protein>
<dbReference type="Gene3D" id="3.40.50.2300">
    <property type="match status" value="1"/>
</dbReference>
<evidence type="ECO:0000313" key="5">
    <source>
        <dbReference type="Proteomes" id="UP000184139"/>
    </source>
</evidence>
<dbReference type="InterPro" id="IPR050595">
    <property type="entry name" value="Bact_response_regulator"/>
</dbReference>
<keyword evidence="5" id="KW-1185">Reference proteome</keyword>
<evidence type="ECO:0000256" key="1">
    <source>
        <dbReference type="ARBA" id="ARBA00022553"/>
    </source>
</evidence>
<dbReference type="SMART" id="SM00448">
    <property type="entry name" value="REC"/>
    <property type="match status" value="1"/>
</dbReference>
<accession>A0A1M5VHE4</accession>
<evidence type="ECO:0000256" key="2">
    <source>
        <dbReference type="PROSITE-ProRule" id="PRU00169"/>
    </source>
</evidence>
<dbReference type="GO" id="GO:0000160">
    <property type="term" value="P:phosphorelay signal transduction system"/>
    <property type="evidence" value="ECO:0007669"/>
    <property type="project" value="InterPro"/>
</dbReference>
<name>A0A1M5VHE4_9BACT</name>
<dbReference type="InterPro" id="IPR001789">
    <property type="entry name" value="Sig_transdc_resp-reg_receiver"/>
</dbReference>
<gene>
    <name evidence="4" type="ORF">SAMN02745124_01699</name>
</gene>
<dbReference type="PROSITE" id="PS50110">
    <property type="entry name" value="RESPONSE_REGULATORY"/>
    <property type="match status" value="1"/>
</dbReference>
<dbReference type="RefSeq" id="WP_073375137.1">
    <property type="nucleotide sequence ID" value="NZ_FQXS01000008.1"/>
</dbReference>
<dbReference type="Proteomes" id="UP000184139">
    <property type="component" value="Unassembled WGS sequence"/>
</dbReference>
<proteinExistence type="predicted"/>
<dbReference type="EMBL" id="FQXS01000008">
    <property type="protein sequence ID" value="SHH74712.1"/>
    <property type="molecule type" value="Genomic_DNA"/>
</dbReference>
<feature type="modified residue" description="4-aspartylphosphate" evidence="2">
    <location>
        <position position="378"/>
    </location>
</feature>
<organism evidence="4 5">
    <name type="scientific">Desulfofustis glycolicus DSM 9705</name>
    <dbReference type="NCBI Taxonomy" id="1121409"/>
    <lineage>
        <taxon>Bacteria</taxon>
        <taxon>Pseudomonadati</taxon>
        <taxon>Thermodesulfobacteriota</taxon>
        <taxon>Desulfobulbia</taxon>
        <taxon>Desulfobulbales</taxon>
        <taxon>Desulfocapsaceae</taxon>
        <taxon>Desulfofustis</taxon>
    </lineage>
</organism>
<dbReference type="AlphaFoldDB" id="A0A1M5VHE4"/>